<feature type="domain" description="GRIP" evidence="6">
    <location>
        <begin position="1317"/>
        <end position="1366"/>
    </location>
</feature>
<dbReference type="WBParaSite" id="SRDH1_50160.3">
    <property type="protein sequence ID" value="SRDH1_50160.3"/>
    <property type="gene ID" value="SRDH1_50160"/>
</dbReference>
<evidence type="ECO:0000256" key="2">
    <source>
        <dbReference type="ARBA" id="ARBA00023034"/>
    </source>
</evidence>
<reference evidence="8" key="2">
    <citation type="submission" date="2023-11" db="UniProtKB">
        <authorList>
            <consortium name="WormBaseParasite"/>
        </authorList>
    </citation>
    <scope>IDENTIFICATION</scope>
</reference>
<evidence type="ECO:0000256" key="5">
    <source>
        <dbReference type="SAM" id="MobiDB-lite"/>
    </source>
</evidence>
<feature type="coiled-coil region" evidence="4">
    <location>
        <begin position="726"/>
        <end position="760"/>
    </location>
</feature>
<comment type="subcellular location">
    <subcellularLocation>
        <location evidence="1">Golgi apparatus</location>
    </subcellularLocation>
</comment>
<dbReference type="PANTHER" id="PTHR18921">
    <property type="entry name" value="MYOSIN HEAVY CHAIN - RELATED"/>
    <property type="match status" value="1"/>
</dbReference>
<feature type="compositionally biased region" description="Basic and acidic residues" evidence="5">
    <location>
        <begin position="1471"/>
        <end position="1481"/>
    </location>
</feature>
<reference evidence="7" key="1">
    <citation type="submission" date="2022-06" db="EMBL/GenBank/DDBJ databases">
        <authorList>
            <person name="Berger JAMES D."/>
            <person name="Berger JAMES D."/>
        </authorList>
    </citation>
    <scope>NUCLEOTIDE SEQUENCE [LARGE SCALE GENOMIC DNA]</scope>
</reference>
<name>A0AA85FJ89_9TREM</name>
<dbReference type="PANTHER" id="PTHR18921:SF2">
    <property type="entry name" value="THYROID RECEPTOR-INTERACTING PROTEIN 11"/>
    <property type="match status" value="1"/>
</dbReference>
<organism evidence="7 8">
    <name type="scientific">Schistosoma rodhaini</name>
    <dbReference type="NCBI Taxonomy" id="6188"/>
    <lineage>
        <taxon>Eukaryota</taxon>
        <taxon>Metazoa</taxon>
        <taxon>Spiralia</taxon>
        <taxon>Lophotrochozoa</taxon>
        <taxon>Platyhelminthes</taxon>
        <taxon>Trematoda</taxon>
        <taxon>Digenea</taxon>
        <taxon>Strigeidida</taxon>
        <taxon>Schistosomatoidea</taxon>
        <taxon>Schistosomatidae</taxon>
        <taxon>Schistosoma</taxon>
    </lineage>
</organism>
<keyword evidence="2" id="KW-0333">Golgi apparatus</keyword>
<dbReference type="GO" id="GO:0006888">
    <property type="term" value="P:endoplasmic reticulum to Golgi vesicle-mediated transport"/>
    <property type="evidence" value="ECO:0007669"/>
    <property type="project" value="TreeGrafter"/>
</dbReference>
<dbReference type="GO" id="GO:0031267">
    <property type="term" value="F:small GTPase binding"/>
    <property type="evidence" value="ECO:0007669"/>
    <property type="project" value="TreeGrafter"/>
</dbReference>
<evidence type="ECO:0000256" key="3">
    <source>
        <dbReference type="ARBA" id="ARBA00023054"/>
    </source>
</evidence>
<evidence type="ECO:0000313" key="8">
    <source>
        <dbReference type="WBParaSite" id="SRDH1_50160.3"/>
    </source>
</evidence>
<dbReference type="PROSITE" id="PS50913">
    <property type="entry name" value="GRIP"/>
    <property type="match status" value="1"/>
</dbReference>
<keyword evidence="7" id="KW-1185">Reference proteome</keyword>
<evidence type="ECO:0000313" key="7">
    <source>
        <dbReference type="Proteomes" id="UP000050792"/>
    </source>
</evidence>
<proteinExistence type="predicted"/>
<dbReference type="GO" id="GO:0005794">
    <property type="term" value="C:Golgi apparatus"/>
    <property type="evidence" value="ECO:0007669"/>
    <property type="project" value="UniProtKB-SubCell"/>
</dbReference>
<accession>A0AA85FJ89</accession>
<feature type="compositionally biased region" description="Polar residues" evidence="5">
    <location>
        <begin position="1459"/>
        <end position="1470"/>
    </location>
</feature>
<evidence type="ECO:0000256" key="4">
    <source>
        <dbReference type="SAM" id="Coils"/>
    </source>
</evidence>
<feature type="coiled-coil region" evidence="4">
    <location>
        <begin position="865"/>
        <end position="892"/>
    </location>
</feature>
<feature type="region of interest" description="Disordered" evidence="5">
    <location>
        <begin position="1459"/>
        <end position="1481"/>
    </location>
</feature>
<feature type="region of interest" description="Disordered" evidence="5">
    <location>
        <begin position="323"/>
        <end position="344"/>
    </location>
</feature>
<evidence type="ECO:0000256" key="1">
    <source>
        <dbReference type="ARBA" id="ARBA00004555"/>
    </source>
</evidence>
<keyword evidence="3 4" id="KW-0175">Coiled coil</keyword>
<feature type="coiled-coil region" evidence="4">
    <location>
        <begin position="1054"/>
        <end position="1303"/>
    </location>
</feature>
<sequence>MSLPVNTSKVRLNLHSTTSHYQMDWLGGLSSIKGQITNITKDLLAEGTREINDPESELSIARTRICELESVVETQKTEINSLRCRNEELVVQLESSQLRLDHTKELFVQQLREKDILISKLQTEVSNERGEPEGQPEASLGTTSCLIDNSATKSGLRQYPDLASDSHQVPSTVSHSDGTVTWEELKTEVVQLRAELTKWKKIAKKKEKSSDNTSSHQLLNIELEKQIEQLKRQVSELQETHRNEIAAVQESHSDHLSNLVEQLKETESEVIKLQKQVDGFQNRSTCAVNLNQTDLENITFISTFKTDKSVSTDVSDLIMFAESQENSKKSRPSKKKKKKSTTQWDITDIAKPSKSVSCEMSSQTVYGQMKDSSVQSADQVETKDAFTEDDLYQSNSSTFVQTDSPAQSLSKELQTDSPYAKATTPVSTTPVEIQVSSTDYENAYYLGDIDNTSSNNYHFTCSNEEQQTQSSLRDVFSKSDEINELVDQLTNEINTYNRVIFDILNRNGVELSQIVSALSQLILFSQSNHETNNDLLEKLKFLKNNIQSHHECITKNDIQKTANMSLSVPASNTRLSSEISDSTEVELDAWQDDDFPELNSNASEETKCQGELPTDNIPNCNENPQDELPSSPHSLKEKIQQLKEMLSNNSIANANRIAELESQLEPFNRLQKSLNTTVSDLLSLPPPPTLPSHLLSQQSSCTWPPTSVEDQLALLTASEVSARNEIIRLNDSLSSFKEKCKRLECDNQQLYDQLAHCERNLKSSNPTGSLQISDDFVELSSLAYQICVSLDPEVSEKEWSPDDWEIELFTLLKDRLDSELTETDDQSESVVKLSAEVAALRDILSQHTTFRTQAERDLKHLLSTIQKQHDMIDKLKMEKQQLESVLSGMESKRTPITTTINTTVVTTASTATSTDPLVSTSTSTTTDDVSNHDTEHKCKASCIDTETQTSPITDNAIDEINKREENYEQYCKELIKYICSIYNDHLVNSSQNSETFVVSPDSFELTNISKVFSLLEKFSVKFNEYKINSDNFQSMYSTVVNSLQQKHAESQLYHEKLQHSLNELNEMKKRREEADILVNSLREQLNIKQMEVDDIVKQSMSMNETITASTKFVDQSSKIHFEEETSNEEKLIAEIQRLQAHLVEMEESYTSEAVIAENREVELRSRLKEAEMSLAQLKDSYATADTQLQTAYSEREDALKHLEASRREVLDLKESLKTLQTVLDNFQRNQEATLLAETEHLRTELNRTVQKELATKQEMEQLNKSLISYQELTNELNQIKSVNQQLREQILRLETKVKNRDTENNGLRDRLAKMAVDTDSRIDKVLIKNLLLSYLQLPASQRSSAIRVIGSLLEFSDEDYLKIGNESGTLPKLMKWVRTTVSNLPSGPPKDVLLSSNNNDKTFTELLLAFLEEESSPRSPIKLPMDYYTPDMVSSTNNSRKQVNTCNTEDEKYPVSKIITGSTSLSNPPKSDNDSNLSDHKPYFYML</sequence>
<dbReference type="InterPro" id="IPR000237">
    <property type="entry name" value="GRIP_dom"/>
</dbReference>
<protein>
    <recommendedName>
        <fullName evidence="6">GRIP domain-containing protein</fullName>
    </recommendedName>
</protein>
<evidence type="ECO:0000259" key="6">
    <source>
        <dbReference type="PROSITE" id="PS50913"/>
    </source>
</evidence>
<feature type="compositionally biased region" description="Basic residues" evidence="5">
    <location>
        <begin position="329"/>
        <end position="340"/>
    </location>
</feature>
<feature type="coiled-coil region" evidence="4">
    <location>
        <begin position="213"/>
        <end position="283"/>
    </location>
</feature>
<dbReference type="Proteomes" id="UP000050792">
    <property type="component" value="Unassembled WGS sequence"/>
</dbReference>
<dbReference type="GO" id="GO:0007030">
    <property type="term" value="P:Golgi organization"/>
    <property type="evidence" value="ECO:0007669"/>
    <property type="project" value="TreeGrafter"/>
</dbReference>